<protein>
    <submittedName>
        <fullName evidence="2">Transcriptional regulator</fullName>
    </submittedName>
</protein>
<dbReference type="Gene3D" id="2.60.120.10">
    <property type="entry name" value="Jelly Rolls"/>
    <property type="match status" value="1"/>
</dbReference>
<name>A0A2A4CQW3_9RHOB</name>
<dbReference type="Pfam" id="PF12973">
    <property type="entry name" value="Cupin_7"/>
    <property type="match status" value="1"/>
</dbReference>
<proteinExistence type="predicted"/>
<comment type="caution">
    <text evidence="2">The sequence shown here is derived from an EMBL/GenBank/DDBJ whole genome shotgun (WGS) entry which is preliminary data.</text>
</comment>
<dbReference type="AlphaFoldDB" id="A0A2A4CQW3"/>
<dbReference type="Gene3D" id="1.10.10.1320">
    <property type="entry name" value="Anti-sigma factor, zinc-finger domain"/>
    <property type="match status" value="1"/>
</dbReference>
<reference evidence="2 3" key="1">
    <citation type="submission" date="2017-09" db="EMBL/GenBank/DDBJ databases">
        <title>A multilocus sequence analysis scheme for characterization of bacteria in the genus Thioclava.</title>
        <authorList>
            <person name="Liu Y."/>
            <person name="Shao Z."/>
        </authorList>
    </citation>
    <scope>NUCLEOTIDE SEQUENCE [LARGE SCALE GENOMIC DNA]</scope>
    <source>
        <strain evidence="2 3">CAU 1312</strain>
    </source>
</reference>
<sequence length="214" mass="22801">MTNRQTDIQHHISDDLLDAYRTGTLPHAFSVVVAAHISLCDECRARHEARDMIGGALLAGAGTAAISSGARDRIMAALEAPPPPPAPRGSGVFPAPVMAELGGRPPRWRMLGGGIRQQILSADREGSLRLLYIPPGKAVPEHGHRGLELTLVLQGSFADSEGAFRRGDVETAHDDIDHQPVAGPGEPCICLAATDAPLRFHAMLPSLLQPIFRI</sequence>
<accession>A0A2A4CQW3</accession>
<dbReference type="InterPro" id="IPR011051">
    <property type="entry name" value="RmlC_Cupin_sf"/>
</dbReference>
<evidence type="ECO:0000313" key="3">
    <source>
        <dbReference type="Proteomes" id="UP000243507"/>
    </source>
</evidence>
<dbReference type="OrthoDB" id="2988517at2"/>
<dbReference type="InterPro" id="IPR041916">
    <property type="entry name" value="Anti_sigma_zinc_sf"/>
</dbReference>
<gene>
    <name evidence="2" type="ORF">CLN94_06250</name>
</gene>
<evidence type="ECO:0000313" key="2">
    <source>
        <dbReference type="EMBL" id="PCD76710.1"/>
    </source>
</evidence>
<dbReference type="CDD" id="cd20301">
    <property type="entry name" value="cupin_ChrR"/>
    <property type="match status" value="1"/>
</dbReference>
<dbReference type="RefSeq" id="WP_096432299.1">
    <property type="nucleotide sequence ID" value="NZ_NTJD01000004.1"/>
</dbReference>
<dbReference type="InterPro" id="IPR014710">
    <property type="entry name" value="RmlC-like_jellyroll"/>
</dbReference>
<evidence type="ECO:0000259" key="1">
    <source>
        <dbReference type="Pfam" id="PF12973"/>
    </source>
</evidence>
<organism evidence="2 3">
    <name type="scientific">Pseudothioclava arenosa</name>
    <dbReference type="NCBI Taxonomy" id="1795308"/>
    <lineage>
        <taxon>Bacteria</taxon>
        <taxon>Pseudomonadati</taxon>
        <taxon>Pseudomonadota</taxon>
        <taxon>Alphaproteobacteria</taxon>
        <taxon>Rhodobacterales</taxon>
        <taxon>Paracoccaceae</taxon>
        <taxon>Pseudothioclava</taxon>
    </lineage>
</organism>
<dbReference type="InterPro" id="IPR025979">
    <property type="entry name" value="ChrR-like_cupin_dom"/>
</dbReference>
<feature type="domain" description="ChrR-like cupin" evidence="1">
    <location>
        <begin position="107"/>
        <end position="194"/>
    </location>
</feature>
<dbReference type="Proteomes" id="UP000243507">
    <property type="component" value="Unassembled WGS sequence"/>
</dbReference>
<dbReference type="InterPro" id="IPR012807">
    <property type="entry name" value="Anti-sigma_ChrR"/>
</dbReference>
<dbReference type="NCBIfam" id="TIGR02451">
    <property type="entry name" value="anti_sig_ChrR"/>
    <property type="match status" value="1"/>
</dbReference>
<dbReference type="EMBL" id="NTJD01000004">
    <property type="protein sequence ID" value="PCD76710.1"/>
    <property type="molecule type" value="Genomic_DNA"/>
</dbReference>
<dbReference type="SUPFAM" id="SSF51182">
    <property type="entry name" value="RmlC-like cupins"/>
    <property type="match status" value="1"/>
</dbReference>
<keyword evidence="3" id="KW-1185">Reference proteome</keyword>